<dbReference type="InterPro" id="IPR025584">
    <property type="entry name" value="Cthe_2159"/>
</dbReference>
<keyword evidence="2" id="KW-1185">Reference proteome</keyword>
<proteinExistence type="predicted"/>
<sequence length="381" mass="40202">MHLTIEGGAIRINSQDDRINANEDGVSVITINGGYLYIDAGNGSEGDGIDSNGYLIINGGTLVSLANGRSGDGGIDADMDIKINGGTVVALGSRNDATSASSEQPYMELSYASVKSAGTLIRITDQQGNEIVIFGPGKIYQSLTFSSPELLLDTVYHVYSGGTNAGVEERDGLYLAGGIYSGGAQQSYSGNASGMMPRPGMMDPLMNMRQAPQQQPEGMPPIPPIDNRPDNRNPWERNAPGYPNQQSDFGTLANASPEFIITANQHSFGNVNDYAPTSGKTAVVFRINENNLIASGTSPSISFAGVITVEGEPVSIPETDIQFTITDVPSENYSASCLLSDEEAALKAIIPSDAGNYVLTIAVVDSNSQYTGSSQWAFTIE</sequence>
<dbReference type="Pfam" id="PF14262">
    <property type="entry name" value="Cthe_2159"/>
    <property type="match status" value="1"/>
</dbReference>
<dbReference type="KEGG" id="minf:MESINF_0588"/>
<organism evidence="1 2">
    <name type="scientific">Mesotoga infera</name>
    <dbReference type="NCBI Taxonomy" id="1236046"/>
    <lineage>
        <taxon>Bacteria</taxon>
        <taxon>Thermotogati</taxon>
        <taxon>Thermotogota</taxon>
        <taxon>Thermotogae</taxon>
        <taxon>Kosmotogales</taxon>
        <taxon>Kosmotogaceae</taxon>
        <taxon>Mesotoga</taxon>
    </lineage>
</organism>
<dbReference type="AlphaFoldDB" id="A0A7Z7LDG6"/>
<name>A0A7Z7LDG6_9BACT</name>
<evidence type="ECO:0000313" key="2">
    <source>
        <dbReference type="Proteomes" id="UP000250796"/>
    </source>
</evidence>
<dbReference type="RefSeq" id="WP_231936825.1">
    <property type="nucleotide sequence ID" value="NZ_LS974202.1"/>
</dbReference>
<accession>A0A7Z7LDG6</accession>
<dbReference type="Proteomes" id="UP000250796">
    <property type="component" value="Chromosome MESINF"/>
</dbReference>
<reference evidence="1 2" key="1">
    <citation type="submission" date="2017-01" db="EMBL/GenBank/DDBJ databases">
        <authorList>
            <person name="Erauso G."/>
        </authorList>
    </citation>
    <scope>NUCLEOTIDE SEQUENCE [LARGE SCALE GENOMIC DNA]</scope>
    <source>
        <strain evidence="1">MESINF1</strain>
    </source>
</reference>
<gene>
    <name evidence="1" type="ORF">MESINF_0588</name>
</gene>
<dbReference type="EMBL" id="LS974202">
    <property type="protein sequence ID" value="SSC12037.1"/>
    <property type="molecule type" value="Genomic_DNA"/>
</dbReference>
<evidence type="ECO:0000313" key="1">
    <source>
        <dbReference type="EMBL" id="SSC12037.1"/>
    </source>
</evidence>
<protein>
    <submittedName>
        <fullName evidence="1">Uncharacterized protein</fullName>
    </submittedName>
</protein>